<dbReference type="RefSeq" id="WP_394819037.1">
    <property type="nucleotide sequence ID" value="NZ_JAWJZY010000001.1"/>
</dbReference>
<dbReference type="InterPro" id="IPR010493">
    <property type="entry name" value="Ser_AcTrfase_N"/>
</dbReference>
<evidence type="ECO:0000256" key="4">
    <source>
        <dbReference type="ARBA" id="ARBA00018522"/>
    </source>
</evidence>
<dbReference type="InterPro" id="IPR018357">
    <property type="entry name" value="Hexapep_transf_CS"/>
</dbReference>
<dbReference type="SMART" id="SM00971">
    <property type="entry name" value="SATase_N"/>
    <property type="match status" value="1"/>
</dbReference>
<dbReference type="Gene3D" id="2.160.10.10">
    <property type="entry name" value="Hexapeptide repeat proteins"/>
    <property type="match status" value="1"/>
</dbReference>
<comment type="pathway">
    <text evidence="1">Amino-acid biosynthesis; L-cysteine biosynthesis; L-cysteine from L-serine: step 1/2.</text>
</comment>
<keyword evidence="6" id="KW-0808">Transferase</keyword>
<comment type="catalytic activity">
    <reaction evidence="9">
        <text>L-serine + acetyl-CoA = O-acetyl-L-serine + CoA</text>
        <dbReference type="Rhea" id="RHEA:24560"/>
        <dbReference type="ChEBI" id="CHEBI:33384"/>
        <dbReference type="ChEBI" id="CHEBI:57287"/>
        <dbReference type="ChEBI" id="CHEBI:57288"/>
        <dbReference type="ChEBI" id="CHEBI:58340"/>
        <dbReference type="EC" id="2.3.1.30"/>
    </reaction>
</comment>
<evidence type="ECO:0000256" key="10">
    <source>
        <dbReference type="SAM" id="MobiDB-lite"/>
    </source>
</evidence>
<reference evidence="12 13" key="1">
    <citation type="submission" date="2023-10" db="EMBL/GenBank/DDBJ databases">
        <title>Sorlinia euscelidii gen. nov., sp. nov., an acetic acid bacteria isolated from the gut of Euscelidius variegatus emitter.</title>
        <authorList>
            <person name="Michoud G."/>
            <person name="Marasco R."/>
            <person name="Seferji K."/>
            <person name="Gonella E."/>
            <person name="Garuglieri E."/>
            <person name="Alma A."/>
            <person name="Mapelli F."/>
            <person name="Borin S."/>
            <person name="Daffonchio D."/>
            <person name="Crotti E."/>
        </authorList>
    </citation>
    <scope>NUCLEOTIDE SEQUENCE [LARGE SCALE GENOMIC DNA]</scope>
    <source>
        <strain evidence="12 13">EV16P</strain>
    </source>
</reference>
<evidence type="ECO:0000313" key="13">
    <source>
        <dbReference type="Proteomes" id="UP001312908"/>
    </source>
</evidence>
<accession>A0ABU7TZW9</accession>
<proteinExistence type="inferred from homology"/>
<dbReference type="InterPro" id="IPR053376">
    <property type="entry name" value="Serine_acetyltransferase"/>
</dbReference>
<evidence type="ECO:0000256" key="5">
    <source>
        <dbReference type="ARBA" id="ARBA00022605"/>
    </source>
</evidence>
<name>A0ABU7TZW9_9PROT</name>
<dbReference type="InterPro" id="IPR001451">
    <property type="entry name" value="Hexapep"/>
</dbReference>
<evidence type="ECO:0000256" key="8">
    <source>
        <dbReference type="ARBA" id="ARBA00023315"/>
    </source>
</evidence>
<dbReference type="PROSITE" id="PS00101">
    <property type="entry name" value="HEXAPEP_TRANSFERASES"/>
    <property type="match status" value="1"/>
</dbReference>
<protein>
    <recommendedName>
        <fullName evidence="4">Serine acetyltransferase</fullName>
        <ecNumber evidence="3">2.3.1.30</ecNumber>
    </recommendedName>
</protein>
<dbReference type="SUPFAM" id="SSF51161">
    <property type="entry name" value="Trimeric LpxA-like enzymes"/>
    <property type="match status" value="1"/>
</dbReference>
<comment type="similarity">
    <text evidence="2">Belongs to the transferase hexapeptide repeat family.</text>
</comment>
<comment type="caution">
    <text evidence="12">The sequence shown here is derived from an EMBL/GenBank/DDBJ whole genome shotgun (WGS) entry which is preliminary data.</text>
</comment>
<keyword evidence="13" id="KW-1185">Reference proteome</keyword>
<dbReference type="NCBIfam" id="TIGR01172">
    <property type="entry name" value="cysE"/>
    <property type="match status" value="1"/>
</dbReference>
<feature type="domain" description="Serine acetyltransferase N-terminal" evidence="11">
    <location>
        <begin position="9"/>
        <end position="111"/>
    </location>
</feature>
<keyword evidence="7" id="KW-0677">Repeat</keyword>
<dbReference type="InterPro" id="IPR005881">
    <property type="entry name" value="Ser_O-AcTrfase"/>
</dbReference>
<dbReference type="Pfam" id="PF00132">
    <property type="entry name" value="Hexapep"/>
    <property type="match status" value="1"/>
</dbReference>
<feature type="compositionally biased region" description="Polar residues" evidence="10">
    <location>
        <begin position="245"/>
        <end position="256"/>
    </location>
</feature>
<dbReference type="Proteomes" id="UP001312908">
    <property type="component" value="Unassembled WGS sequence"/>
</dbReference>
<evidence type="ECO:0000256" key="2">
    <source>
        <dbReference type="ARBA" id="ARBA00007274"/>
    </source>
</evidence>
<dbReference type="InterPro" id="IPR045304">
    <property type="entry name" value="LbH_SAT"/>
</dbReference>
<dbReference type="InterPro" id="IPR042122">
    <property type="entry name" value="Ser_AcTrfase_N_sf"/>
</dbReference>
<gene>
    <name evidence="12" type="ORF">DOFOFD_03600</name>
</gene>
<feature type="region of interest" description="Disordered" evidence="10">
    <location>
        <begin position="236"/>
        <end position="256"/>
    </location>
</feature>
<dbReference type="CDD" id="cd03354">
    <property type="entry name" value="LbH_SAT"/>
    <property type="match status" value="1"/>
</dbReference>
<organism evidence="12 13">
    <name type="scientific">Sorlinia euscelidii</name>
    <dbReference type="NCBI Taxonomy" id="3081148"/>
    <lineage>
        <taxon>Bacteria</taxon>
        <taxon>Pseudomonadati</taxon>
        <taxon>Pseudomonadota</taxon>
        <taxon>Alphaproteobacteria</taxon>
        <taxon>Acetobacterales</taxon>
        <taxon>Acetobacteraceae</taxon>
        <taxon>Sorlinia</taxon>
    </lineage>
</organism>
<evidence type="ECO:0000256" key="6">
    <source>
        <dbReference type="ARBA" id="ARBA00022679"/>
    </source>
</evidence>
<dbReference type="PANTHER" id="PTHR42811">
    <property type="entry name" value="SERINE ACETYLTRANSFERASE"/>
    <property type="match status" value="1"/>
</dbReference>
<dbReference type="EC" id="2.3.1.30" evidence="3"/>
<evidence type="ECO:0000259" key="11">
    <source>
        <dbReference type="SMART" id="SM00971"/>
    </source>
</evidence>
<evidence type="ECO:0000256" key="3">
    <source>
        <dbReference type="ARBA" id="ARBA00013266"/>
    </source>
</evidence>
<dbReference type="InterPro" id="IPR011004">
    <property type="entry name" value="Trimer_LpxA-like_sf"/>
</dbReference>
<evidence type="ECO:0000256" key="9">
    <source>
        <dbReference type="ARBA" id="ARBA00049486"/>
    </source>
</evidence>
<keyword evidence="8" id="KW-0012">Acyltransferase</keyword>
<evidence type="ECO:0000313" key="12">
    <source>
        <dbReference type="EMBL" id="MEE8658097.1"/>
    </source>
</evidence>
<dbReference type="EMBL" id="JAWJZY010000001">
    <property type="protein sequence ID" value="MEE8658097.1"/>
    <property type="molecule type" value="Genomic_DNA"/>
</dbReference>
<dbReference type="Pfam" id="PF06426">
    <property type="entry name" value="SATase_N"/>
    <property type="match status" value="1"/>
</dbReference>
<dbReference type="NCBIfam" id="NF041874">
    <property type="entry name" value="EPS_EpsC"/>
    <property type="match status" value="1"/>
</dbReference>
<sequence>MNALDLDKIWQDMLRQSDVCCDPLIQGVFTTGITEHRSFDAALAALLGTKLSDRALSVPALSSLIMACLKDTPRIAEDAAADMLAVYERDPACTDYVTPFLFFKGYHALQAYRVANWLWRHDRKHLAQHLQSLVSERFGIDIHPAATIGRRVIFDHGTGIVIGETAVIADDVSIFQNVTLGGTGKTSGNRHPKIARGVLIGAGAKVIGNISVGEGAKIGAGSVVLNDVAPHVTVVGNPARPVGKPNTSDPALSMDQSFPDTDFVI</sequence>
<evidence type="ECO:0000256" key="1">
    <source>
        <dbReference type="ARBA" id="ARBA00004876"/>
    </source>
</evidence>
<dbReference type="Gene3D" id="1.10.3130.10">
    <property type="entry name" value="serine acetyltransferase, domain 1"/>
    <property type="match status" value="1"/>
</dbReference>
<evidence type="ECO:0000256" key="7">
    <source>
        <dbReference type="ARBA" id="ARBA00022737"/>
    </source>
</evidence>
<keyword evidence="5" id="KW-0028">Amino-acid biosynthesis</keyword>